<keyword evidence="4 6" id="KW-0460">Magnesium</keyword>
<proteinExistence type="inferred from homology"/>
<evidence type="ECO:0000256" key="5">
    <source>
        <dbReference type="PIRSR" id="PIRSR015582-1"/>
    </source>
</evidence>
<keyword evidence="8" id="KW-0456">Lyase</keyword>
<dbReference type="eggNOG" id="COG2301">
    <property type="taxonomic scope" value="Bacteria"/>
</dbReference>
<accession>A0A089NRA9</accession>
<gene>
    <name evidence="8" type="ORF">MOC_2706</name>
</gene>
<dbReference type="PANTHER" id="PTHR32308:SF10">
    <property type="entry name" value="CITRATE LYASE SUBUNIT BETA"/>
    <property type="match status" value="1"/>
</dbReference>
<dbReference type="EMBL" id="CP003811">
    <property type="protein sequence ID" value="AIQ90461.1"/>
    <property type="molecule type" value="Genomic_DNA"/>
</dbReference>
<dbReference type="InterPro" id="IPR015813">
    <property type="entry name" value="Pyrv/PenolPyrv_kinase-like_dom"/>
</dbReference>
<feature type="binding site" evidence="6">
    <location>
        <position position="128"/>
    </location>
    <ligand>
        <name>Mg(2+)</name>
        <dbReference type="ChEBI" id="CHEBI:18420"/>
    </ligand>
</feature>
<evidence type="ECO:0000256" key="3">
    <source>
        <dbReference type="ARBA" id="ARBA00022723"/>
    </source>
</evidence>
<dbReference type="Proteomes" id="UP000029492">
    <property type="component" value="Chromosome"/>
</dbReference>
<evidence type="ECO:0000259" key="7">
    <source>
        <dbReference type="Pfam" id="PF03328"/>
    </source>
</evidence>
<dbReference type="EC" id="4.1.3.6" evidence="8"/>
<dbReference type="AlphaFoldDB" id="A0A089NRA9"/>
<sequence>MMSEIRPRRSVLAMPGSNARALEKARSLPADVILIDLEDGTAPEVKAAARAQVAAAVTARGFGAREVVVRINAPETEDGEADLVALAAAAPDAILVPKVRTSDTLIAVGSRLRRLGAPLATRVWAMIETPMAVVNAAEIAGAARDVDGRLAALVIGPNDLLKASRIRPPGRAALMPWLMTVLAAARAYEIEAIDGVFTDLTDAAGFEAECVQGRDLGFDGKMLIHPSQIGPANAAFGPDAAEIAQARSLMDVFDAPENRARGVIAVDGKMVERLHVEAARRTLAMAEAIARLGA</sequence>
<evidence type="ECO:0000256" key="2">
    <source>
        <dbReference type="ARBA" id="ARBA00005568"/>
    </source>
</evidence>
<dbReference type="InterPro" id="IPR005000">
    <property type="entry name" value="Aldolase/citrate-lyase_domain"/>
</dbReference>
<feature type="binding site" evidence="5">
    <location>
        <position position="70"/>
    </location>
    <ligand>
        <name>substrate</name>
    </ligand>
</feature>
<dbReference type="Gene3D" id="3.20.20.60">
    <property type="entry name" value="Phosphoenolpyruvate-binding domains"/>
    <property type="match status" value="1"/>
</dbReference>
<reference evidence="8 9" key="1">
    <citation type="journal article" date="2014" name="PLoS ONE">
        <title>Genome Information of Methylobacterium oryzae, a Plant-Probiotic Methylotroph in the Phyllosphere.</title>
        <authorList>
            <person name="Kwak M.J."/>
            <person name="Jeong H."/>
            <person name="Madhaiyan M."/>
            <person name="Lee Y."/>
            <person name="Sa T.M."/>
            <person name="Oh T.K."/>
            <person name="Kim J.F."/>
        </authorList>
    </citation>
    <scope>NUCLEOTIDE SEQUENCE [LARGE SCALE GENOMIC DNA]</scope>
    <source>
        <strain evidence="8 9">CBMB20</strain>
    </source>
</reference>
<feature type="binding site" evidence="5">
    <location>
        <position position="128"/>
    </location>
    <ligand>
        <name>substrate</name>
    </ligand>
</feature>
<name>A0A089NRA9_9HYPH</name>
<dbReference type="KEGG" id="mor:MOC_2706"/>
<keyword evidence="9" id="KW-1185">Reference proteome</keyword>
<dbReference type="GO" id="GO:0006107">
    <property type="term" value="P:oxaloacetate metabolic process"/>
    <property type="evidence" value="ECO:0007669"/>
    <property type="project" value="TreeGrafter"/>
</dbReference>
<feature type="binding site" evidence="6">
    <location>
        <position position="159"/>
    </location>
    <ligand>
        <name>Mg(2+)</name>
        <dbReference type="ChEBI" id="CHEBI:18420"/>
    </ligand>
</feature>
<dbReference type="InterPro" id="IPR011206">
    <property type="entry name" value="Citrate_lyase_beta/mcl1/mcl2"/>
</dbReference>
<evidence type="ECO:0000313" key="9">
    <source>
        <dbReference type="Proteomes" id="UP000029492"/>
    </source>
</evidence>
<comment type="cofactor">
    <cofactor evidence="1">
        <name>Mg(2+)</name>
        <dbReference type="ChEBI" id="CHEBI:18420"/>
    </cofactor>
</comment>
<comment type="similarity">
    <text evidence="2">Belongs to the HpcH/HpaI aldolase family.</text>
</comment>
<protein>
    <submittedName>
        <fullName evidence="8">Citrate (Pro-3S)-lyase</fullName>
        <ecNumber evidence="8">4.1.3.6</ecNumber>
    </submittedName>
</protein>
<dbReference type="GO" id="GO:0008815">
    <property type="term" value="F:citrate (pro-3S)-lyase activity"/>
    <property type="evidence" value="ECO:0007669"/>
    <property type="project" value="UniProtKB-EC"/>
</dbReference>
<dbReference type="GO" id="GO:0000287">
    <property type="term" value="F:magnesium ion binding"/>
    <property type="evidence" value="ECO:0007669"/>
    <property type="project" value="TreeGrafter"/>
</dbReference>
<organism evidence="8 9">
    <name type="scientific">Methylobacterium oryzae CBMB20</name>
    <dbReference type="NCBI Taxonomy" id="693986"/>
    <lineage>
        <taxon>Bacteria</taxon>
        <taxon>Pseudomonadati</taxon>
        <taxon>Pseudomonadota</taxon>
        <taxon>Alphaproteobacteria</taxon>
        <taxon>Hyphomicrobiales</taxon>
        <taxon>Methylobacteriaceae</taxon>
        <taxon>Methylobacterium</taxon>
    </lineage>
</organism>
<evidence type="ECO:0000256" key="6">
    <source>
        <dbReference type="PIRSR" id="PIRSR015582-2"/>
    </source>
</evidence>
<dbReference type="Pfam" id="PF03328">
    <property type="entry name" value="HpcH_HpaI"/>
    <property type="match status" value="1"/>
</dbReference>
<evidence type="ECO:0000256" key="4">
    <source>
        <dbReference type="ARBA" id="ARBA00022842"/>
    </source>
</evidence>
<dbReference type="PANTHER" id="PTHR32308">
    <property type="entry name" value="LYASE BETA SUBUNIT, PUTATIVE (AFU_ORTHOLOGUE AFUA_4G13030)-RELATED"/>
    <property type="match status" value="1"/>
</dbReference>
<evidence type="ECO:0000256" key="1">
    <source>
        <dbReference type="ARBA" id="ARBA00001946"/>
    </source>
</evidence>
<dbReference type="PIRSF" id="PIRSF015582">
    <property type="entry name" value="Cit_lyase_B"/>
    <property type="match status" value="1"/>
</dbReference>
<dbReference type="STRING" id="693986.MOC_2706"/>
<evidence type="ECO:0000313" key="8">
    <source>
        <dbReference type="EMBL" id="AIQ90461.1"/>
    </source>
</evidence>
<feature type="domain" description="HpcH/HpaI aldolase/citrate lyase" evidence="7">
    <location>
        <begin position="9"/>
        <end position="226"/>
    </location>
</feature>
<dbReference type="HOGENOM" id="CLU_044864_0_1_5"/>
<dbReference type="InterPro" id="IPR040442">
    <property type="entry name" value="Pyrv_kinase-like_dom_sf"/>
</dbReference>
<dbReference type="SUPFAM" id="SSF51621">
    <property type="entry name" value="Phosphoenolpyruvate/pyruvate domain"/>
    <property type="match status" value="1"/>
</dbReference>
<keyword evidence="3 6" id="KW-0479">Metal-binding</keyword>